<feature type="region of interest" description="Disordered" evidence="5">
    <location>
        <begin position="139"/>
        <end position="162"/>
    </location>
</feature>
<evidence type="ECO:0000259" key="6">
    <source>
        <dbReference type="PROSITE" id="PS51011"/>
    </source>
</evidence>
<keyword evidence="3" id="KW-0804">Transcription</keyword>
<dbReference type="SUPFAM" id="SSF49764">
    <property type="entry name" value="HSP20-like chaperones"/>
    <property type="match status" value="1"/>
</dbReference>
<dbReference type="Proteomes" id="UP001497392">
    <property type="component" value="Unassembled WGS sequence"/>
</dbReference>
<feature type="region of interest" description="Disordered" evidence="5">
    <location>
        <begin position="227"/>
        <end position="276"/>
    </location>
</feature>
<reference evidence="7 8" key="1">
    <citation type="submission" date="2024-06" db="EMBL/GenBank/DDBJ databases">
        <authorList>
            <person name="Kraege A."/>
            <person name="Thomma B."/>
        </authorList>
    </citation>
    <scope>NUCLEOTIDE SEQUENCE [LARGE SCALE GENOMIC DNA]</scope>
</reference>
<dbReference type="PROSITE" id="PS51011">
    <property type="entry name" value="ARID"/>
    <property type="match status" value="1"/>
</dbReference>
<protein>
    <submittedName>
        <fullName evidence="7">G9003 protein</fullName>
    </submittedName>
</protein>
<keyword evidence="1" id="KW-0805">Transcription regulation</keyword>
<dbReference type="Gene3D" id="2.60.40.790">
    <property type="match status" value="1"/>
</dbReference>
<dbReference type="InterPro" id="IPR008978">
    <property type="entry name" value="HSP20-like_chaperone"/>
</dbReference>
<feature type="compositionally biased region" description="Low complexity" evidence="5">
    <location>
        <begin position="392"/>
        <end position="415"/>
    </location>
</feature>
<dbReference type="InterPro" id="IPR045147">
    <property type="entry name" value="ARI3A/B/C"/>
</dbReference>
<evidence type="ECO:0000256" key="1">
    <source>
        <dbReference type="ARBA" id="ARBA00023015"/>
    </source>
</evidence>
<evidence type="ECO:0000256" key="3">
    <source>
        <dbReference type="ARBA" id="ARBA00023163"/>
    </source>
</evidence>
<feature type="compositionally biased region" description="Basic residues" evidence="5">
    <location>
        <begin position="141"/>
        <end position="150"/>
    </location>
</feature>
<evidence type="ECO:0000256" key="5">
    <source>
        <dbReference type="SAM" id="MobiDB-lite"/>
    </source>
</evidence>
<feature type="domain" description="ARID" evidence="6">
    <location>
        <begin position="26"/>
        <end position="122"/>
    </location>
</feature>
<dbReference type="EMBL" id="CAXHTA020000016">
    <property type="protein sequence ID" value="CAL5226175.1"/>
    <property type="molecule type" value="Genomic_DNA"/>
</dbReference>
<dbReference type="CDD" id="cd00298">
    <property type="entry name" value="ACD_sHsps_p23-like"/>
    <property type="match status" value="1"/>
</dbReference>
<evidence type="ECO:0000256" key="4">
    <source>
        <dbReference type="ARBA" id="ARBA00023242"/>
    </source>
</evidence>
<name>A0ABP1G1S8_9CHLO</name>
<keyword evidence="2" id="KW-0238">DNA-binding</keyword>
<gene>
    <name evidence="7" type="primary">g9003</name>
    <name evidence="7" type="ORF">VP750_LOCUS8081</name>
</gene>
<proteinExistence type="predicted"/>
<evidence type="ECO:0000313" key="7">
    <source>
        <dbReference type="EMBL" id="CAL5226175.1"/>
    </source>
</evidence>
<organism evidence="7 8">
    <name type="scientific">Coccomyxa viridis</name>
    <dbReference type="NCBI Taxonomy" id="1274662"/>
    <lineage>
        <taxon>Eukaryota</taxon>
        <taxon>Viridiplantae</taxon>
        <taxon>Chlorophyta</taxon>
        <taxon>core chlorophytes</taxon>
        <taxon>Trebouxiophyceae</taxon>
        <taxon>Trebouxiophyceae incertae sedis</taxon>
        <taxon>Coccomyxaceae</taxon>
        <taxon>Coccomyxa</taxon>
    </lineage>
</organism>
<dbReference type="CDD" id="cd16100">
    <property type="entry name" value="ARID"/>
    <property type="match status" value="1"/>
</dbReference>
<dbReference type="Pfam" id="PF01388">
    <property type="entry name" value="ARID"/>
    <property type="match status" value="1"/>
</dbReference>
<feature type="compositionally biased region" description="Polar residues" evidence="5">
    <location>
        <begin position="260"/>
        <end position="271"/>
    </location>
</feature>
<evidence type="ECO:0000313" key="8">
    <source>
        <dbReference type="Proteomes" id="UP001497392"/>
    </source>
</evidence>
<feature type="region of interest" description="Disordered" evidence="5">
    <location>
        <begin position="376"/>
        <end position="433"/>
    </location>
</feature>
<evidence type="ECO:0000256" key="2">
    <source>
        <dbReference type="ARBA" id="ARBA00023125"/>
    </source>
</evidence>
<keyword evidence="8" id="KW-1185">Reference proteome</keyword>
<dbReference type="InterPro" id="IPR036431">
    <property type="entry name" value="ARID_dom_sf"/>
</dbReference>
<keyword evidence="4" id="KW-0539">Nucleus</keyword>
<comment type="caution">
    <text evidence="7">The sequence shown here is derived from an EMBL/GenBank/DDBJ whole genome shotgun (WGS) entry which is preliminary data.</text>
</comment>
<dbReference type="PANTHER" id="PTHR15348:SF0">
    <property type="entry name" value="PROTEIN DEAD RINGER"/>
    <property type="match status" value="1"/>
</dbReference>
<dbReference type="Gene3D" id="1.10.150.60">
    <property type="entry name" value="ARID DNA-binding domain"/>
    <property type="match status" value="1"/>
</dbReference>
<dbReference type="SUPFAM" id="SSF46774">
    <property type="entry name" value="ARID-like"/>
    <property type="match status" value="1"/>
</dbReference>
<accession>A0ABP1G1S8</accession>
<dbReference type="InterPro" id="IPR001606">
    <property type="entry name" value="ARID_dom"/>
</dbReference>
<dbReference type="PANTHER" id="PTHR15348">
    <property type="entry name" value="AT-RICH INTERACTIVE DOMAIN-CONTAINING PROTEIN ARID DOMAIN- CONTAINING PROTEIN DEAD RINGER PROTEIN B-CELL REGULATOR OF IGH TRANSCRIPTION BRIGHT"/>
    <property type="match status" value="1"/>
</dbReference>
<sequence length="433" mass="46612">MNLSGEDQQTDAEMPHATLLQMIEEEKTSDDGINKLKAFLATYLGRIKETDLTMRIGEHQIPAFDVWMAVLRNGGNEAVTDNKLWATIGRSVTSPPQGMTDLSHRVKSFYQKRLLPAEMELRGAPESAVAAAAAAGASKGSRGRGMKRGGGRASIGNRKRPAKAVPAGANLIGKRILVLRTPPDSDPEWHIGTIEDWLGEKHSVRFDSGDELQEVLLAEGAAGWRNATKRHEDEAEHFGGVVANPDSRKSRGSQMEADQDTSNQKSQSQATLEDGGVIIQETEAYKVREVNENGKRSFEAYIMTPGTTKDDIKVKCWPEGRLRIRAEPSAQTEPWPKQVPVEHNIQLPCAVDPHSASALLTLHGLLFVKVIPASSTAPRGLPKAPKKPPSAPSSAQQGAQPAQPPSSSLAPSKPAEGNEASGDVQADVASMEA</sequence>